<reference evidence="2" key="1">
    <citation type="submission" date="2019-09" db="EMBL/GenBank/DDBJ databases">
        <authorList>
            <person name="Needham M D."/>
        </authorList>
    </citation>
    <scope>NUCLEOTIDE SEQUENCE</scope>
</reference>
<accession>A0A5E8CKM1</accession>
<keyword evidence="1" id="KW-1133">Transmembrane helix</keyword>
<sequence>MSSVIVQPITANIMNAVMCGLMSFGLLMTPQKFMQGGAYQRPWFNNLPENRDNKLYYLGQFMAFIMLGGCVIPTLLNPYSQFLCYQMVLIHATNMIHSFIFLCSSVYKNARPITTTGKCQWYFMIVLSFAFFIVTLLACVHSTDNVIDSRETYIPKWIANTVMLAFSSVFGVLFILLPKLLLSFFWEDEQIPQQNEDNKKVMGFKLLNLTDLEKWWARCIGVAILCLNLGVAIDVNIHQPLFTAGSLVTVSTLTLFNFHQVVMRPYKSITSRHITLSWIPNILMSAVVIAILACGMLYVN</sequence>
<feature type="transmembrane region" description="Helical" evidence="1">
    <location>
        <begin position="12"/>
        <end position="34"/>
    </location>
</feature>
<feature type="transmembrane region" description="Helical" evidence="1">
    <location>
        <begin position="157"/>
        <end position="177"/>
    </location>
</feature>
<keyword evidence="1" id="KW-0472">Membrane</keyword>
<dbReference type="AlphaFoldDB" id="A0A5E8CKM1"/>
<feature type="transmembrane region" description="Helical" evidence="1">
    <location>
        <begin position="119"/>
        <end position="137"/>
    </location>
</feature>
<name>A0A5E8CKM1_9ZZZZ</name>
<feature type="transmembrane region" description="Helical" evidence="1">
    <location>
        <begin position="278"/>
        <end position="299"/>
    </location>
</feature>
<dbReference type="EMBL" id="CABVLZ010000004">
    <property type="protein sequence ID" value="VVU95239.1"/>
    <property type="molecule type" value="Genomic_DNA"/>
</dbReference>
<gene>
    <name evidence="2" type="ORF">CPAV1605_964</name>
</gene>
<feature type="transmembrane region" description="Helical" evidence="1">
    <location>
        <begin position="215"/>
        <end position="233"/>
    </location>
</feature>
<keyword evidence="1" id="KW-0812">Transmembrane</keyword>
<organism evidence="2">
    <name type="scientific">seawater metagenome</name>
    <dbReference type="NCBI Taxonomy" id="1561972"/>
    <lineage>
        <taxon>unclassified sequences</taxon>
        <taxon>metagenomes</taxon>
        <taxon>ecological metagenomes</taxon>
    </lineage>
</organism>
<evidence type="ECO:0000256" key="1">
    <source>
        <dbReference type="SAM" id="Phobius"/>
    </source>
</evidence>
<feature type="transmembrane region" description="Helical" evidence="1">
    <location>
        <begin position="239"/>
        <end position="258"/>
    </location>
</feature>
<feature type="transmembrane region" description="Helical" evidence="1">
    <location>
        <begin position="55"/>
        <end position="76"/>
    </location>
</feature>
<protein>
    <submittedName>
        <fullName evidence="2">Uncharacterized protein</fullName>
    </submittedName>
</protein>
<feature type="transmembrane region" description="Helical" evidence="1">
    <location>
        <begin position="88"/>
        <end position="107"/>
    </location>
</feature>
<evidence type="ECO:0000313" key="2">
    <source>
        <dbReference type="EMBL" id="VVU95239.1"/>
    </source>
</evidence>
<proteinExistence type="predicted"/>